<dbReference type="GO" id="GO:0019693">
    <property type="term" value="P:ribose phosphate metabolic process"/>
    <property type="evidence" value="ECO:0007669"/>
    <property type="project" value="TreeGrafter"/>
</dbReference>
<dbReference type="Pfam" id="PF00293">
    <property type="entry name" value="NUDIX"/>
    <property type="match status" value="1"/>
</dbReference>
<dbReference type="GO" id="GO:0016787">
    <property type="term" value="F:hydrolase activity"/>
    <property type="evidence" value="ECO:0007669"/>
    <property type="project" value="UniProtKB-KW"/>
</dbReference>
<reference evidence="9 10" key="1">
    <citation type="submission" date="2018-08" db="EMBL/GenBank/DDBJ databases">
        <title>Salinimonas sediminis sp. nov., a piezophilic bacterium isolated from a deep-sea sediment sample from the New Britain Trench.</title>
        <authorList>
            <person name="Cao J."/>
        </authorList>
    </citation>
    <scope>NUCLEOTIDE SEQUENCE [LARGE SCALE GENOMIC DNA]</scope>
    <source>
        <strain evidence="9 10">N102</strain>
    </source>
</reference>
<evidence type="ECO:0000256" key="4">
    <source>
        <dbReference type="ARBA" id="ARBA00016377"/>
    </source>
</evidence>
<dbReference type="CDD" id="cd24161">
    <property type="entry name" value="NUDIX_ADPRase_Ndx2"/>
    <property type="match status" value="1"/>
</dbReference>
<dbReference type="InterPro" id="IPR015797">
    <property type="entry name" value="NUDIX_hydrolase-like_dom_sf"/>
</dbReference>
<dbReference type="KEGG" id="salm:D0Y50_06710"/>
<keyword evidence="10" id="KW-1185">Reference proteome</keyword>
<evidence type="ECO:0000313" key="10">
    <source>
        <dbReference type="Proteomes" id="UP000262073"/>
    </source>
</evidence>
<evidence type="ECO:0000313" key="9">
    <source>
        <dbReference type="EMBL" id="AXR06088.1"/>
    </source>
</evidence>
<dbReference type="SUPFAM" id="SSF55811">
    <property type="entry name" value="Nudix"/>
    <property type="match status" value="1"/>
</dbReference>
<accession>A0A346NKN1</accession>
<comment type="catalytic activity">
    <reaction evidence="1">
        <text>GDP-alpha-D-mannose + H2O = alpha-D-mannose 1-phosphate + GMP + 2 H(+)</text>
        <dbReference type="Rhea" id="RHEA:27978"/>
        <dbReference type="ChEBI" id="CHEBI:15377"/>
        <dbReference type="ChEBI" id="CHEBI:15378"/>
        <dbReference type="ChEBI" id="CHEBI:57527"/>
        <dbReference type="ChEBI" id="CHEBI:58115"/>
        <dbReference type="ChEBI" id="CHEBI:58409"/>
    </reaction>
</comment>
<gene>
    <name evidence="9" type="ORF">D0Y50_06710</name>
</gene>
<dbReference type="RefSeq" id="WP_117316089.1">
    <property type="nucleotide sequence ID" value="NZ_CP031769.1"/>
</dbReference>
<sequence>MTTAKHNPPIKTLSSKVVYENKWMRVREDIIARESGAQGLYSVVEKPHFAIILPVQDGQVYMVEQYRYPVAQHQLEFPQGTWDENPDVDPAELAAGELKEETGLLAKKWTYVGFQYLAYGMSNQGYHIYLASDFEHGEQQLDAEEEGLQVHCLPVTELVEKILSGEIKDASTCNAFGLARLKGLL</sequence>
<evidence type="ECO:0000256" key="5">
    <source>
        <dbReference type="ARBA" id="ARBA00022801"/>
    </source>
</evidence>
<feature type="domain" description="Nudix hydrolase" evidence="8">
    <location>
        <begin position="44"/>
        <end position="175"/>
    </location>
</feature>
<dbReference type="AlphaFoldDB" id="A0A346NKN1"/>
<evidence type="ECO:0000256" key="7">
    <source>
        <dbReference type="ARBA" id="ARBA00032272"/>
    </source>
</evidence>
<evidence type="ECO:0000256" key="2">
    <source>
        <dbReference type="ARBA" id="ARBA00001946"/>
    </source>
</evidence>
<dbReference type="PANTHER" id="PTHR11839:SF18">
    <property type="entry name" value="NUDIX HYDROLASE DOMAIN-CONTAINING PROTEIN"/>
    <property type="match status" value="1"/>
</dbReference>
<dbReference type="PROSITE" id="PS51462">
    <property type="entry name" value="NUDIX"/>
    <property type="match status" value="1"/>
</dbReference>
<dbReference type="Proteomes" id="UP000262073">
    <property type="component" value="Chromosome"/>
</dbReference>
<evidence type="ECO:0000259" key="8">
    <source>
        <dbReference type="PROSITE" id="PS51462"/>
    </source>
</evidence>
<name>A0A346NKN1_9ALTE</name>
<organism evidence="9 10">
    <name type="scientific">Salinimonas sediminis</name>
    <dbReference type="NCBI Taxonomy" id="2303538"/>
    <lineage>
        <taxon>Bacteria</taxon>
        <taxon>Pseudomonadati</taxon>
        <taxon>Pseudomonadota</taxon>
        <taxon>Gammaproteobacteria</taxon>
        <taxon>Alteromonadales</taxon>
        <taxon>Alteromonadaceae</taxon>
        <taxon>Alteromonas/Salinimonas group</taxon>
        <taxon>Salinimonas</taxon>
    </lineage>
</organism>
<dbReference type="GO" id="GO:0005829">
    <property type="term" value="C:cytosol"/>
    <property type="evidence" value="ECO:0007669"/>
    <property type="project" value="TreeGrafter"/>
</dbReference>
<dbReference type="EMBL" id="CP031769">
    <property type="protein sequence ID" value="AXR06088.1"/>
    <property type="molecule type" value="Genomic_DNA"/>
</dbReference>
<dbReference type="InterPro" id="IPR000086">
    <property type="entry name" value="NUDIX_hydrolase_dom"/>
</dbReference>
<evidence type="ECO:0000256" key="3">
    <source>
        <dbReference type="ARBA" id="ARBA00007275"/>
    </source>
</evidence>
<dbReference type="Gene3D" id="3.90.79.10">
    <property type="entry name" value="Nucleoside Triphosphate Pyrophosphohydrolase"/>
    <property type="match status" value="1"/>
</dbReference>
<comment type="cofactor">
    <cofactor evidence="2">
        <name>Mg(2+)</name>
        <dbReference type="ChEBI" id="CHEBI:18420"/>
    </cofactor>
</comment>
<dbReference type="OrthoDB" id="177518at2"/>
<keyword evidence="5 9" id="KW-0378">Hydrolase</keyword>
<evidence type="ECO:0000256" key="6">
    <source>
        <dbReference type="ARBA" id="ARBA00032162"/>
    </source>
</evidence>
<dbReference type="GO" id="GO:0006753">
    <property type="term" value="P:nucleoside phosphate metabolic process"/>
    <property type="evidence" value="ECO:0007669"/>
    <property type="project" value="TreeGrafter"/>
</dbReference>
<protein>
    <recommendedName>
        <fullName evidence="4">GDP-mannose pyrophosphatase</fullName>
    </recommendedName>
    <alternativeName>
        <fullName evidence="6">GDP-mannose hydrolase</fullName>
    </alternativeName>
    <alternativeName>
        <fullName evidence="7">GDPMK</fullName>
    </alternativeName>
</protein>
<dbReference type="PANTHER" id="PTHR11839">
    <property type="entry name" value="UDP/ADP-SUGAR PYROPHOSPHATASE"/>
    <property type="match status" value="1"/>
</dbReference>
<proteinExistence type="inferred from homology"/>
<evidence type="ECO:0000256" key="1">
    <source>
        <dbReference type="ARBA" id="ARBA00000847"/>
    </source>
</evidence>
<comment type="similarity">
    <text evidence="3">Belongs to the Nudix hydrolase family. NudK subfamily.</text>
</comment>